<gene>
    <name evidence="10" type="primary">murG</name>
    <name evidence="13" type="ORF">HNR48_003014</name>
</gene>
<evidence type="ECO:0000256" key="3">
    <source>
        <dbReference type="ARBA" id="ARBA00022676"/>
    </source>
</evidence>
<keyword evidence="4 10" id="KW-0808">Transferase</keyword>
<dbReference type="InterPro" id="IPR007235">
    <property type="entry name" value="Glyco_trans_28_C"/>
</dbReference>
<dbReference type="UniPathway" id="UPA00219"/>
<dbReference type="PANTHER" id="PTHR21015">
    <property type="entry name" value="UDP-N-ACETYLGLUCOSAMINE--N-ACETYLMURAMYL-(PENTAPEPTIDE) PYROPHOSPHORYL-UNDECAPRENOL N-ACETYLGLUCOSAMINE TRANSFERASE 1"/>
    <property type="match status" value="1"/>
</dbReference>
<evidence type="ECO:0000313" key="14">
    <source>
        <dbReference type="Proteomes" id="UP000528457"/>
    </source>
</evidence>
<dbReference type="FunCoup" id="A0A7X0JUX1">
    <property type="interactions" value="312"/>
</dbReference>
<comment type="pathway">
    <text evidence="10">Cell wall biogenesis; peptidoglycan biosynthesis.</text>
</comment>
<feature type="domain" description="Glycosyl transferase family 28 C-terminal" evidence="12">
    <location>
        <begin position="194"/>
        <end position="353"/>
    </location>
</feature>
<evidence type="ECO:0000259" key="12">
    <source>
        <dbReference type="Pfam" id="PF04101"/>
    </source>
</evidence>
<dbReference type="EMBL" id="JACHHT010000002">
    <property type="protein sequence ID" value="MBB6522729.1"/>
    <property type="molecule type" value="Genomic_DNA"/>
</dbReference>
<dbReference type="GO" id="GO:0009252">
    <property type="term" value="P:peptidoglycan biosynthetic process"/>
    <property type="evidence" value="ECO:0007669"/>
    <property type="project" value="UniProtKB-UniRule"/>
</dbReference>
<evidence type="ECO:0000256" key="2">
    <source>
        <dbReference type="ARBA" id="ARBA00022618"/>
    </source>
</evidence>
<dbReference type="GO" id="GO:0005975">
    <property type="term" value="P:carbohydrate metabolic process"/>
    <property type="evidence" value="ECO:0007669"/>
    <property type="project" value="InterPro"/>
</dbReference>
<proteinExistence type="inferred from homology"/>
<keyword evidence="7 10" id="KW-0472">Membrane</keyword>
<dbReference type="GO" id="GO:0050511">
    <property type="term" value="F:undecaprenyldiphospho-muramoylpentapeptide beta-N-acetylglucosaminyltransferase activity"/>
    <property type="evidence" value="ECO:0007669"/>
    <property type="project" value="UniProtKB-UniRule"/>
</dbReference>
<feature type="binding site" evidence="10">
    <location>
        <begin position="273"/>
        <end position="278"/>
    </location>
    <ligand>
        <name>UDP-N-acetyl-alpha-D-glucosamine</name>
        <dbReference type="ChEBI" id="CHEBI:57705"/>
    </ligand>
</feature>
<comment type="function">
    <text evidence="10">Cell wall formation. Catalyzes the transfer of a GlcNAc subunit on undecaprenyl-pyrophosphoryl-MurNAc-pentapeptide (lipid intermediate I) to form undecaprenyl-pyrophosphoryl-MurNAc-(pentapeptide)GlcNAc (lipid intermediate II).</text>
</comment>
<feature type="binding site" evidence="10">
    <location>
        <begin position="20"/>
        <end position="22"/>
    </location>
    <ligand>
        <name>UDP-N-acetyl-alpha-D-glucosamine</name>
        <dbReference type="ChEBI" id="CHEBI:57705"/>
    </ligand>
</feature>
<name>A0A7X0JUX1_9GAMM</name>
<comment type="caution">
    <text evidence="13">The sequence shown here is derived from an EMBL/GenBank/DDBJ whole genome shotgun (WGS) entry which is preliminary data.</text>
</comment>
<evidence type="ECO:0000256" key="5">
    <source>
        <dbReference type="ARBA" id="ARBA00022960"/>
    </source>
</evidence>
<feature type="domain" description="Glycosyltransferase family 28 N-terminal" evidence="11">
    <location>
        <begin position="14"/>
        <end position="147"/>
    </location>
</feature>
<comment type="catalytic activity">
    <reaction evidence="10">
        <text>di-trans,octa-cis-undecaprenyl diphospho-N-acetyl-alpha-D-muramoyl-L-alanyl-D-glutamyl-meso-2,6-diaminopimeloyl-D-alanyl-D-alanine + UDP-N-acetyl-alpha-D-glucosamine = di-trans,octa-cis-undecaprenyl diphospho-[N-acetyl-alpha-D-glucosaminyl-(1-&gt;4)]-N-acetyl-alpha-D-muramoyl-L-alanyl-D-glutamyl-meso-2,6-diaminopimeloyl-D-alanyl-D-alanine + UDP + H(+)</text>
        <dbReference type="Rhea" id="RHEA:31227"/>
        <dbReference type="ChEBI" id="CHEBI:15378"/>
        <dbReference type="ChEBI" id="CHEBI:57705"/>
        <dbReference type="ChEBI" id="CHEBI:58223"/>
        <dbReference type="ChEBI" id="CHEBI:61387"/>
        <dbReference type="ChEBI" id="CHEBI:61388"/>
        <dbReference type="EC" id="2.4.1.227"/>
    </reaction>
</comment>
<dbReference type="AlphaFoldDB" id="A0A7X0JUX1"/>
<evidence type="ECO:0000256" key="6">
    <source>
        <dbReference type="ARBA" id="ARBA00022984"/>
    </source>
</evidence>
<keyword evidence="14" id="KW-1185">Reference proteome</keyword>
<keyword evidence="3 10" id="KW-0328">Glycosyltransferase</keyword>
<dbReference type="PANTHER" id="PTHR21015:SF22">
    <property type="entry name" value="GLYCOSYLTRANSFERASE"/>
    <property type="match status" value="1"/>
</dbReference>
<dbReference type="GO" id="GO:0005886">
    <property type="term" value="C:plasma membrane"/>
    <property type="evidence" value="ECO:0007669"/>
    <property type="project" value="UniProtKB-SubCell"/>
</dbReference>
<feature type="binding site" evidence="10">
    <location>
        <position position="200"/>
    </location>
    <ligand>
        <name>UDP-N-acetyl-alpha-D-glucosamine</name>
        <dbReference type="ChEBI" id="CHEBI:57705"/>
    </ligand>
</feature>
<dbReference type="HAMAP" id="MF_00033">
    <property type="entry name" value="MurG"/>
    <property type="match status" value="1"/>
</dbReference>
<evidence type="ECO:0000256" key="1">
    <source>
        <dbReference type="ARBA" id="ARBA00022475"/>
    </source>
</evidence>
<dbReference type="GO" id="GO:0071555">
    <property type="term" value="P:cell wall organization"/>
    <property type="evidence" value="ECO:0007669"/>
    <property type="project" value="UniProtKB-KW"/>
</dbReference>
<keyword evidence="9 10" id="KW-0961">Cell wall biogenesis/degradation</keyword>
<dbReference type="SUPFAM" id="SSF53756">
    <property type="entry name" value="UDP-Glycosyltransferase/glycogen phosphorylase"/>
    <property type="match status" value="1"/>
</dbReference>
<dbReference type="Gene3D" id="3.40.50.2000">
    <property type="entry name" value="Glycogen Phosphorylase B"/>
    <property type="match status" value="2"/>
</dbReference>
<dbReference type="GO" id="GO:0008360">
    <property type="term" value="P:regulation of cell shape"/>
    <property type="evidence" value="ECO:0007669"/>
    <property type="project" value="UniProtKB-KW"/>
</dbReference>
<dbReference type="Proteomes" id="UP000528457">
    <property type="component" value="Unassembled WGS sequence"/>
</dbReference>
<reference evidence="13 14" key="1">
    <citation type="submission" date="2020-08" db="EMBL/GenBank/DDBJ databases">
        <title>Genomic Encyclopedia of Type Strains, Phase IV (KMG-IV): sequencing the most valuable type-strain genomes for metagenomic binning, comparative biology and taxonomic classification.</title>
        <authorList>
            <person name="Goeker M."/>
        </authorList>
    </citation>
    <scope>NUCLEOTIDE SEQUENCE [LARGE SCALE GENOMIC DNA]</scope>
    <source>
        <strain evidence="13 14">DSM 22368</strain>
    </source>
</reference>
<dbReference type="GO" id="GO:0051301">
    <property type="term" value="P:cell division"/>
    <property type="evidence" value="ECO:0007669"/>
    <property type="project" value="UniProtKB-KW"/>
</dbReference>
<evidence type="ECO:0000256" key="4">
    <source>
        <dbReference type="ARBA" id="ARBA00022679"/>
    </source>
</evidence>
<evidence type="ECO:0000259" key="11">
    <source>
        <dbReference type="Pfam" id="PF03033"/>
    </source>
</evidence>
<dbReference type="Pfam" id="PF04101">
    <property type="entry name" value="Glyco_tran_28_C"/>
    <property type="match status" value="1"/>
</dbReference>
<dbReference type="CDD" id="cd03785">
    <property type="entry name" value="GT28_MurG"/>
    <property type="match status" value="1"/>
</dbReference>
<feature type="binding site" evidence="10">
    <location>
        <position position="132"/>
    </location>
    <ligand>
        <name>UDP-N-acetyl-alpha-D-glucosamine</name>
        <dbReference type="ChEBI" id="CHEBI:57705"/>
    </ligand>
</feature>
<dbReference type="NCBIfam" id="TIGR01133">
    <property type="entry name" value="murG"/>
    <property type="match status" value="1"/>
</dbReference>
<feature type="binding site" evidence="10">
    <location>
        <position position="169"/>
    </location>
    <ligand>
        <name>UDP-N-acetyl-alpha-D-glucosamine</name>
        <dbReference type="ChEBI" id="CHEBI:57705"/>
    </ligand>
</feature>
<evidence type="ECO:0000313" key="13">
    <source>
        <dbReference type="EMBL" id="MBB6522729.1"/>
    </source>
</evidence>
<dbReference type="RefSeq" id="WP_166845318.1">
    <property type="nucleotide sequence ID" value="NZ_JAAONY010000002.1"/>
</dbReference>
<accession>A0A7X0JUX1</accession>
<dbReference type="EC" id="2.4.1.227" evidence="10"/>
<feature type="binding site" evidence="10">
    <location>
        <position position="299"/>
    </location>
    <ligand>
        <name>UDP-N-acetyl-alpha-D-glucosamine</name>
        <dbReference type="ChEBI" id="CHEBI:57705"/>
    </ligand>
</feature>
<evidence type="ECO:0000256" key="8">
    <source>
        <dbReference type="ARBA" id="ARBA00023306"/>
    </source>
</evidence>
<keyword evidence="5 10" id="KW-0133">Cell shape</keyword>
<evidence type="ECO:0000256" key="9">
    <source>
        <dbReference type="ARBA" id="ARBA00023316"/>
    </source>
</evidence>
<dbReference type="InParanoid" id="A0A7X0JUX1"/>
<keyword evidence="2 10" id="KW-0132">Cell division</keyword>
<dbReference type="Pfam" id="PF03033">
    <property type="entry name" value="Glyco_transf_28"/>
    <property type="match status" value="1"/>
</dbReference>
<keyword evidence="1 10" id="KW-1003">Cell membrane</keyword>
<protein>
    <recommendedName>
        <fullName evidence="10">UDP-N-acetylglucosamine--N-acetylmuramyl-(pentapeptide) pyrophosphoryl-undecaprenol N-acetylglucosamine transferase</fullName>
        <ecNumber evidence="10">2.4.1.227</ecNumber>
    </recommendedName>
    <alternativeName>
        <fullName evidence="10">Undecaprenyl-PP-MurNAc-pentapeptide-UDPGlcNAc GlcNAc transferase</fullName>
    </alternativeName>
</protein>
<organism evidence="13 14">
    <name type="scientific">Pseudoteredinibacter isoporae</name>
    <dbReference type="NCBI Taxonomy" id="570281"/>
    <lineage>
        <taxon>Bacteria</taxon>
        <taxon>Pseudomonadati</taxon>
        <taxon>Pseudomonadota</taxon>
        <taxon>Gammaproteobacteria</taxon>
        <taxon>Cellvibrionales</taxon>
        <taxon>Cellvibrionaceae</taxon>
        <taxon>Pseudoteredinibacter</taxon>
    </lineage>
</organism>
<comment type="subcellular location">
    <subcellularLocation>
        <location evidence="10">Cell membrane</location>
        <topology evidence="10">Peripheral membrane protein</topology>
        <orientation evidence="10">Cytoplasmic side</orientation>
    </subcellularLocation>
</comment>
<evidence type="ECO:0000256" key="7">
    <source>
        <dbReference type="ARBA" id="ARBA00023136"/>
    </source>
</evidence>
<keyword evidence="6 10" id="KW-0573">Peptidoglycan synthesis</keyword>
<sequence>MTEQAASLAGHCYLIMAGGTGGHVIPALTVAKELQSRGADIQWLGTRKGIEAKLVPAAGIELHFMDVEGVRGKGVSSLLKAPFLINKAIAQAAKVIRRLQPNAVLGMGGFASGPGGIAARLAGVPLVIHEQNAVAGTTNRLLAGLAAKRKLVAFPGALKDAEHTGNPIRAEVSALWQDKSRIDERLAKNEPPRLLILGGSMGALAINQMMPLALKKMDESLRPQVWHQCGERHLSMCREAYQQAGVEARVDAFIDDMAAAYAWADFIVCRAGALTVSEIAAVGIAALFIPFPHAIDDHQTKNAQWLLEAGAARIVQQSELDENKLAVLLNELLSDRDNLVEMAAKGRALASPNATERVADVCVEAGHG</sequence>
<evidence type="ECO:0000256" key="10">
    <source>
        <dbReference type="HAMAP-Rule" id="MF_00033"/>
    </source>
</evidence>
<feature type="binding site" evidence="10">
    <location>
        <position position="254"/>
    </location>
    <ligand>
        <name>UDP-N-acetyl-alpha-D-glucosamine</name>
        <dbReference type="ChEBI" id="CHEBI:57705"/>
    </ligand>
</feature>
<comment type="similarity">
    <text evidence="10">Belongs to the glycosyltransferase 28 family. MurG subfamily.</text>
</comment>
<dbReference type="InterPro" id="IPR004276">
    <property type="entry name" value="GlycoTrans_28_N"/>
</dbReference>
<dbReference type="InterPro" id="IPR006009">
    <property type="entry name" value="GlcNAc_MurG"/>
</dbReference>
<keyword evidence="8 10" id="KW-0131">Cell cycle</keyword>